<feature type="domain" description="TonB C-terminal" evidence="12">
    <location>
        <begin position="171"/>
        <end position="263"/>
    </location>
</feature>
<keyword evidence="8 11" id="KW-1133">Transmembrane helix</keyword>
<gene>
    <name evidence="13" type="ORF">BN2476_710036</name>
</gene>
<evidence type="ECO:0000256" key="4">
    <source>
        <dbReference type="ARBA" id="ARBA00022475"/>
    </source>
</evidence>
<evidence type="ECO:0000256" key="8">
    <source>
        <dbReference type="ARBA" id="ARBA00022989"/>
    </source>
</evidence>
<feature type="compositionally biased region" description="Low complexity" evidence="10">
    <location>
        <begin position="138"/>
        <end position="151"/>
    </location>
</feature>
<dbReference type="PANTHER" id="PTHR33446:SF2">
    <property type="entry name" value="PROTEIN TONB"/>
    <property type="match status" value="1"/>
</dbReference>
<dbReference type="InterPro" id="IPR037682">
    <property type="entry name" value="TonB_C"/>
</dbReference>
<evidence type="ECO:0000256" key="11">
    <source>
        <dbReference type="SAM" id="Phobius"/>
    </source>
</evidence>
<keyword evidence="14" id="KW-1185">Reference proteome</keyword>
<reference evidence="13" key="1">
    <citation type="submission" date="2016-12" db="EMBL/GenBank/DDBJ databases">
        <authorList>
            <person name="Moulin L."/>
        </authorList>
    </citation>
    <scope>NUCLEOTIDE SEQUENCE [LARGE SCALE GENOMIC DNA]</scope>
    <source>
        <strain evidence="13">STM 7183</strain>
    </source>
</reference>
<keyword evidence="6 11" id="KW-0812">Transmembrane</keyword>
<keyword evidence="5" id="KW-0997">Cell inner membrane</keyword>
<dbReference type="InterPro" id="IPR051045">
    <property type="entry name" value="TonB-dependent_transducer"/>
</dbReference>
<evidence type="ECO:0000256" key="2">
    <source>
        <dbReference type="ARBA" id="ARBA00006555"/>
    </source>
</evidence>
<keyword evidence="9 11" id="KW-0472">Membrane</keyword>
<dbReference type="RefSeq" id="WP_087738617.1">
    <property type="nucleotide sequence ID" value="NZ_CYGY02000071.1"/>
</dbReference>
<dbReference type="PROSITE" id="PS52015">
    <property type="entry name" value="TONB_CTD"/>
    <property type="match status" value="1"/>
</dbReference>
<evidence type="ECO:0000313" key="13">
    <source>
        <dbReference type="EMBL" id="SIT49791.1"/>
    </source>
</evidence>
<evidence type="ECO:0000256" key="3">
    <source>
        <dbReference type="ARBA" id="ARBA00022448"/>
    </source>
</evidence>
<dbReference type="GO" id="GO:0015031">
    <property type="term" value="P:protein transport"/>
    <property type="evidence" value="ECO:0007669"/>
    <property type="project" value="UniProtKB-KW"/>
</dbReference>
<protein>
    <submittedName>
        <fullName evidence="13">TonB family protein</fullName>
    </submittedName>
</protein>
<comment type="caution">
    <text evidence="13">The sequence shown here is derived from an EMBL/GenBank/DDBJ whole genome shotgun (WGS) entry which is preliminary data.</text>
</comment>
<evidence type="ECO:0000259" key="12">
    <source>
        <dbReference type="PROSITE" id="PS52015"/>
    </source>
</evidence>
<dbReference type="Proteomes" id="UP000195569">
    <property type="component" value="Unassembled WGS sequence"/>
</dbReference>
<dbReference type="GO" id="GO:0098797">
    <property type="term" value="C:plasma membrane protein complex"/>
    <property type="evidence" value="ECO:0007669"/>
    <property type="project" value="TreeGrafter"/>
</dbReference>
<feature type="region of interest" description="Disordered" evidence="10">
    <location>
        <begin position="90"/>
        <end position="171"/>
    </location>
</feature>
<dbReference type="SUPFAM" id="SSF74653">
    <property type="entry name" value="TolA/TonB C-terminal domain"/>
    <property type="match status" value="1"/>
</dbReference>
<evidence type="ECO:0000256" key="7">
    <source>
        <dbReference type="ARBA" id="ARBA00022927"/>
    </source>
</evidence>
<comment type="similarity">
    <text evidence="2">Belongs to the TonB family.</text>
</comment>
<accession>A0A1N7SR28</accession>
<evidence type="ECO:0000256" key="1">
    <source>
        <dbReference type="ARBA" id="ARBA00004383"/>
    </source>
</evidence>
<dbReference type="Pfam" id="PF03544">
    <property type="entry name" value="TonB_C"/>
    <property type="match status" value="1"/>
</dbReference>
<dbReference type="GO" id="GO:0031992">
    <property type="term" value="F:energy transducer activity"/>
    <property type="evidence" value="ECO:0007669"/>
    <property type="project" value="TreeGrafter"/>
</dbReference>
<feature type="transmembrane region" description="Helical" evidence="11">
    <location>
        <begin position="20"/>
        <end position="43"/>
    </location>
</feature>
<evidence type="ECO:0000256" key="10">
    <source>
        <dbReference type="SAM" id="MobiDB-lite"/>
    </source>
</evidence>
<feature type="compositionally biased region" description="Pro residues" evidence="10">
    <location>
        <begin position="91"/>
        <end position="101"/>
    </location>
</feature>
<dbReference type="PANTHER" id="PTHR33446">
    <property type="entry name" value="PROTEIN TONB-RELATED"/>
    <property type="match status" value="1"/>
</dbReference>
<evidence type="ECO:0000313" key="14">
    <source>
        <dbReference type="Proteomes" id="UP000195569"/>
    </source>
</evidence>
<feature type="compositionally biased region" description="Pro residues" evidence="10">
    <location>
        <begin position="114"/>
        <end position="137"/>
    </location>
</feature>
<evidence type="ECO:0000256" key="6">
    <source>
        <dbReference type="ARBA" id="ARBA00022692"/>
    </source>
</evidence>
<proteinExistence type="inferred from homology"/>
<name>A0A1N7SR28_9BURK</name>
<dbReference type="EMBL" id="CYGY02000071">
    <property type="protein sequence ID" value="SIT49791.1"/>
    <property type="molecule type" value="Genomic_DNA"/>
</dbReference>
<dbReference type="OrthoDB" id="9157102at2"/>
<organism evidence="13 14">
    <name type="scientific">Paraburkholderia piptadeniae</name>
    <dbReference type="NCBI Taxonomy" id="1701573"/>
    <lineage>
        <taxon>Bacteria</taxon>
        <taxon>Pseudomonadati</taxon>
        <taxon>Pseudomonadota</taxon>
        <taxon>Betaproteobacteria</taxon>
        <taxon>Burkholderiales</taxon>
        <taxon>Burkholderiaceae</taxon>
        <taxon>Paraburkholderia</taxon>
    </lineage>
</organism>
<dbReference type="InterPro" id="IPR006260">
    <property type="entry name" value="TonB/TolA_C"/>
</dbReference>
<keyword evidence="4" id="KW-1003">Cell membrane</keyword>
<feature type="compositionally biased region" description="Pro residues" evidence="10">
    <location>
        <begin position="152"/>
        <end position="164"/>
    </location>
</feature>
<dbReference type="AlphaFoldDB" id="A0A1N7SR28"/>
<dbReference type="NCBIfam" id="TIGR01352">
    <property type="entry name" value="tonB_Cterm"/>
    <property type="match status" value="1"/>
</dbReference>
<dbReference type="Gene3D" id="3.30.1150.10">
    <property type="match status" value="1"/>
</dbReference>
<evidence type="ECO:0000256" key="5">
    <source>
        <dbReference type="ARBA" id="ARBA00022519"/>
    </source>
</evidence>
<keyword evidence="7" id="KW-0653">Protein transport</keyword>
<evidence type="ECO:0000256" key="9">
    <source>
        <dbReference type="ARBA" id="ARBA00023136"/>
    </source>
</evidence>
<dbReference type="GO" id="GO:0055085">
    <property type="term" value="P:transmembrane transport"/>
    <property type="evidence" value="ECO:0007669"/>
    <property type="project" value="InterPro"/>
</dbReference>
<sequence length="263" mass="27012">MSSMPTVAQRASHSGTRKPLYASAALALAVEALLLAGVGAWLIRPPIAAPKRPEPMTITLAPSAVPAQKPAPIPAPVPPAAVAAREVSKPLPKPAMQPPRAPTASQARVAHVVPPRPRTQPQPQPKPVVSPSAPTPAPAANTEPAQSAAPTEPAPASRPAPTPAPARSDASFESALRAAIQAALRYPESARMEGTTGRTLVAFVYRDGAVSDIRVVTSSGMGRLDHAALAAVRDAACPPPPHGLEGKSLSEQLWVDFTLDGKG</sequence>
<keyword evidence="3" id="KW-0813">Transport</keyword>
<comment type="subcellular location">
    <subcellularLocation>
        <location evidence="1">Cell inner membrane</location>
        <topology evidence="1">Single-pass membrane protein</topology>
        <orientation evidence="1">Periplasmic side</orientation>
    </subcellularLocation>
</comment>